<dbReference type="Proteomes" id="UP001498476">
    <property type="component" value="Unassembled WGS sequence"/>
</dbReference>
<reference evidence="1 2" key="1">
    <citation type="journal article" date="2025" name="Microbiol. Resour. Announc.">
        <title>Draft genome sequences for Neonectria magnoliae and Neonectria punicea, canker pathogens of Liriodendron tulipifera and Acer saccharum in West Virginia.</title>
        <authorList>
            <person name="Petronek H.M."/>
            <person name="Kasson M.T."/>
            <person name="Metheny A.M."/>
            <person name="Stauder C.M."/>
            <person name="Lovett B."/>
            <person name="Lynch S.C."/>
            <person name="Garnas J.R."/>
            <person name="Kasson L.R."/>
            <person name="Stajich J.E."/>
        </authorList>
    </citation>
    <scope>NUCLEOTIDE SEQUENCE [LARGE SCALE GENOMIC DNA]</scope>
    <source>
        <strain evidence="1 2">NRRL 64653</strain>
    </source>
</reference>
<keyword evidence="2" id="KW-1185">Reference proteome</keyword>
<dbReference type="EMBL" id="JAZAVJ010000246">
    <property type="protein sequence ID" value="KAK7403425.1"/>
    <property type="molecule type" value="Genomic_DNA"/>
</dbReference>
<evidence type="ECO:0000313" key="1">
    <source>
        <dbReference type="EMBL" id="KAK7403425.1"/>
    </source>
</evidence>
<sequence>MALYESIIYRLSGSLDKSDARIHSFLSQPHDPLTHYDNAIRGRLHVSHIENKIHRYDNDIASYMYRWEGIHPLSTFEIEVTRRLQGTAARFFQSIGDFPTARASLEQHLWLNSTTPIRPNTRVLIVSKLAEIHCELLEWEKAVSVLKPELDSRLECEKKGRPFRRLLLALVEAKIGQGKLDATGPILQQLADIEPPELDDINDQVLHMRRLIAAARTVHDGLDFAAALQMWQFALRMMEELSIFRSRHRWTAIVIHLSISHAQLNLGDAESGEQSWATAVEMSRSERCEYVIPGLATVWLPKIVSSIHQTRGWPFRMMLPGGNPDITWL</sequence>
<proteinExistence type="predicted"/>
<evidence type="ECO:0000313" key="2">
    <source>
        <dbReference type="Proteomes" id="UP001498476"/>
    </source>
</evidence>
<organism evidence="1 2">
    <name type="scientific">Neonectria punicea</name>
    <dbReference type="NCBI Taxonomy" id="979145"/>
    <lineage>
        <taxon>Eukaryota</taxon>
        <taxon>Fungi</taxon>
        <taxon>Dikarya</taxon>
        <taxon>Ascomycota</taxon>
        <taxon>Pezizomycotina</taxon>
        <taxon>Sordariomycetes</taxon>
        <taxon>Hypocreomycetidae</taxon>
        <taxon>Hypocreales</taxon>
        <taxon>Nectriaceae</taxon>
        <taxon>Neonectria</taxon>
    </lineage>
</organism>
<gene>
    <name evidence="1" type="ORF">QQX98_010791</name>
</gene>
<comment type="caution">
    <text evidence="1">The sequence shown here is derived from an EMBL/GenBank/DDBJ whole genome shotgun (WGS) entry which is preliminary data.</text>
</comment>
<protein>
    <submittedName>
        <fullName evidence="1">Uncharacterized protein</fullName>
    </submittedName>
</protein>
<name>A0ABR1GNP5_9HYPO</name>
<accession>A0ABR1GNP5</accession>